<dbReference type="PANTHER" id="PTHR43289:SF6">
    <property type="entry name" value="SERINE_THREONINE-PROTEIN KINASE NEKL-3"/>
    <property type="match status" value="1"/>
</dbReference>
<evidence type="ECO:0000256" key="1">
    <source>
        <dbReference type="ARBA" id="ARBA00022679"/>
    </source>
</evidence>
<keyword evidence="3 6" id="KW-0418">Kinase</keyword>
<reference evidence="6 7" key="1">
    <citation type="submission" date="2019-04" db="EMBL/GenBank/DDBJ databases">
        <authorList>
            <person name="Li Y."/>
            <person name="Wang J."/>
        </authorList>
    </citation>
    <scope>NUCLEOTIDE SEQUENCE [LARGE SCALE GENOMIC DNA]</scope>
    <source>
        <strain evidence="6 7">DSM 14668</strain>
    </source>
</reference>
<dbReference type="PROSITE" id="PS50011">
    <property type="entry name" value="PROTEIN_KINASE_DOM"/>
    <property type="match status" value="1"/>
</dbReference>
<evidence type="ECO:0000313" key="7">
    <source>
        <dbReference type="Proteomes" id="UP000309215"/>
    </source>
</evidence>
<evidence type="ECO:0000313" key="6">
    <source>
        <dbReference type="EMBL" id="TKD05327.1"/>
    </source>
</evidence>
<dbReference type="SUPFAM" id="SSF56112">
    <property type="entry name" value="Protein kinase-like (PK-like)"/>
    <property type="match status" value="1"/>
</dbReference>
<evidence type="ECO:0000259" key="5">
    <source>
        <dbReference type="PROSITE" id="PS50011"/>
    </source>
</evidence>
<dbReference type="SUPFAM" id="SSF48371">
    <property type="entry name" value="ARM repeat"/>
    <property type="match status" value="1"/>
</dbReference>
<dbReference type="GO" id="GO:0004674">
    <property type="term" value="F:protein serine/threonine kinase activity"/>
    <property type="evidence" value="ECO:0007669"/>
    <property type="project" value="UniProtKB-KW"/>
</dbReference>
<dbReference type="Gene3D" id="3.30.200.20">
    <property type="entry name" value="Phosphorylase Kinase, domain 1"/>
    <property type="match status" value="1"/>
</dbReference>
<accession>A0A4V6WQR2</accession>
<feature type="domain" description="Protein kinase" evidence="5">
    <location>
        <begin position="835"/>
        <end position="1120"/>
    </location>
</feature>
<keyword evidence="7" id="KW-1185">Reference proteome</keyword>
<dbReference type="AlphaFoldDB" id="A0A4V6WQR2"/>
<evidence type="ECO:0000256" key="4">
    <source>
        <dbReference type="ARBA" id="ARBA00022840"/>
    </source>
</evidence>
<organism evidence="6 7">
    <name type="scientific">Polyangium fumosum</name>
    <dbReference type="NCBI Taxonomy" id="889272"/>
    <lineage>
        <taxon>Bacteria</taxon>
        <taxon>Pseudomonadati</taxon>
        <taxon>Myxococcota</taxon>
        <taxon>Polyangia</taxon>
        <taxon>Polyangiales</taxon>
        <taxon>Polyangiaceae</taxon>
        <taxon>Polyangium</taxon>
    </lineage>
</organism>
<dbReference type="Gene3D" id="1.10.510.10">
    <property type="entry name" value="Transferase(Phosphotransferase) domain 1"/>
    <property type="match status" value="1"/>
</dbReference>
<evidence type="ECO:0000256" key="2">
    <source>
        <dbReference type="ARBA" id="ARBA00022741"/>
    </source>
</evidence>
<name>A0A4V6WQR2_9BACT</name>
<dbReference type="InterPro" id="IPR000719">
    <property type="entry name" value="Prot_kinase_dom"/>
</dbReference>
<keyword evidence="6" id="KW-0723">Serine/threonine-protein kinase</keyword>
<dbReference type="RefSeq" id="WP_136930875.1">
    <property type="nucleotide sequence ID" value="NZ_SSMQ01000021.1"/>
</dbReference>
<sequence>MLSEDIQIALSTLTRLHATNPELEEAVRAHFRAGGESESDRRVLPQDARAAAQLLRRELPELARSAEQLAALAALYGEPAGEVLLTFFAASAFRRDVRMAPILVALAETLGRDRIVEAARARVVEGPLLDALTCAPLLGDGEALASAANAEARARLEILIWEAGASALEVPELGPWLWGSPETFELMVRGPAHGALRGRVLAARCLEISVRGMPRMADPELIGRTLQVLQPLLLHPEPLVWVHAARALGRLTGVMEELQGTLLDWVFGASVVLRQRATTAFASLPAERLAFLASQLVAILDSREEEAWVLAAVAAATPYLFFERKTLWDRLARRVLEGDGGAIAARALARGLATLFRRGVDEPEIEATLRALREKARYVRAASIDESRRWIEVIAVTDVIDRAERDPLDLELGLENLMRLAAQYDDEEADARAARFASSLAATFHEARRIALGWGRLRQRAAALNALESSARAFALRLWRPLLATRPTGVPVDEPELEETWKTLARSPAEILDLVAERRRGEKTDVHEDLALEVVAVRLGGYALDACGEDDELGSGLGAAGAARRSGAANDGQRGPTAHDTCLWLRKLEGLASGAREFPPALKNALSALLWRLVDTTRGTALGEVDDVRWLGPFAAWWALVIDRPAMLRQLATSLPMMAPSALARCCEQAEALRTAVSSAETDAGWSFQAEEAFVALHAEDTELSRALSKLAMALEDFSDAAGPKSDLEIRCIKLVLAGDRLQASLADPVKALHAASEDDEDSLPPRTTQNAPRVAALVARAIRARELGMLDVWFASLGPVASALLEGAVRGAIRRTPPPPPTSKKKEPKLIEGYELVKPLGEGGIGSVWLVRKPGADRLFVLKIPKADALASANETERAGILASFVEEANALAGLYHPNVANIIDRGVSEGAPFLVLEYLIGADLKQYAAARLMTLFELRQVVLDACAGLAALHGAGLVHRDIKPANLWLRLPLAGGERFDPEKHRDPGRVPPLSTVVIDFGMVRAIRVPPEVGGRFVAGTPGYIAPEQVLDPVELDPRSDVYALAGTVYNVTTGRSFFDELTGRDRILAHMRLDPFDDAERLRGFPAAVAKLLRAATTREPTERPSPLEFGREFAAAL</sequence>
<dbReference type="Pfam" id="PF00069">
    <property type="entry name" value="Pkinase"/>
    <property type="match status" value="1"/>
</dbReference>
<protein>
    <submittedName>
        <fullName evidence="6">Serine/threonine protein kinase</fullName>
    </submittedName>
</protein>
<dbReference type="SMART" id="SM00220">
    <property type="entry name" value="S_TKc"/>
    <property type="match status" value="1"/>
</dbReference>
<keyword evidence="4" id="KW-0067">ATP-binding</keyword>
<dbReference type="InterPro" id="IPR011009">
    <property type="entry name" value="Kinase-like_dom_sf"/>
</dbReference>
<gene>
    <name evidence="6" type="ORF">E8A74_21255</name>
</gene>
<dbReference type="PANTHER" id="PTHR43289">
    <property type="entry name" value="MITOGEN-ACTIVATED PROTEIN KINASE KINASE KINASE 20-RELATED"/>
    <property type="match status" value="1"/>
</dbReference>
<dbReference type="OrthoDB" id="5476750at2"/>
<dbReference type="GO" id="GO:0005524">
    <property type="term" value="F:ATP binding"/>
    <property type="evidence" value="ECO:0007669"/>
    <property type="project" value="UniProtKB-KW"/>
</dbReference>
<proteinExistence type="predicted"/>
<dbReference type="Proteomes" id="UP000309215">
    <property type="component" value="Unassembled WGS sequence"/>
</dbReference>
<evidence type="ECO:0000256" key="3">
    <source>
        <dbReference type="ARBA" id="ARBA00022777"/>
    </source>
</evidence>
<dbReference type="EMBL" id="SSMQ01000021">
    <property type="protein sequence ID" value="TKD05327.1"/>
    <property type="molecule type" value="Genomic_DNA"/>
</dbReference>
<keyword evidence="1" id="KW-0808">Transferase</keyword>
<comment type="caution">
    <text evidence="6">The sequence shown here is derived from an EMBL/GenBank/DDBJ whole genome shotgun (WGS) entry which is preliminary data.</text>
</comment>
<dbReference type="CDD" id="cd14014">
    <property type="entry name" value="STKc_PknB_like"/>
    <property type="match status" value="1"/>
</dbReference>
<keyword evidence="2" id="KW-0547">Nucleotide-binding</keyword>
<dbReference type="InterPro" id="IPR016024">
    <property type="entry name" value="ARM-type_fold"/>
</dbReference>